<keyword evidence="2" id="KW-1185">Reference proteome</keyword>
<sequence>MLLLRICVYMGKKCSRIIKFLIENAVVAECKISRRVRRQYKQKEEKRRNFARIRNAPDSLTMAENRSAEELETSTAAALLALLLRSDRADQNRPRFDSASIKINRRDW</sequence>
<reference evidence="1 2" key="1">
    <citation type="submission" date="2023-08" db="EMBL/GenBank/DDBJ databases">
        <title>A Necator americanus chromosomal reference genome.</title>
        <authorList>
            <person name="Ilik V."/>
            <person name="Petrzelkova K.J."/>
            <person name="Pardy F."/>
            <person name="Fuh T."/>
            <person name="Niatou-Singa F.S."/>
            <person name="Gouil Q."/>
            <person name="Baker L."/>
            <person name="Ritchie M.E."/>
            <person name="Jex A.R."/>
            <person name="Gazzola D."/>
            <person name="Li H."/>
            <person name="Toshio Fujiwara R."/>
            <person name="Zhan B."/>
            <person name="Aroian R.V."/>
            <person name="Pafco B."/>
            <person name="Schwarz E.M."/>
        </authorList>
    </citation>
    <scope>NUCLEOTIDE SEQUENCE [LARGE SCALE GENOMIC DNA]</scope>
    <source>
        <strain evidence="1 2">Aroian</strain>
        <tissue evidence="1">Whole animal</tissue>
    </source>
</reference>
<protein>
    <submittedName>
        <fullName evidence="1">Uncharacterized protein</fullName>
    </submittedName>
</protein>
<dbReference type="EMBL" id="JAVFWL010000002">
    <property type="protein sequence ID" value="KAK6737779.1"/>
    <property type="molecule type" value="Genomic_DNA"/>
</dbReference>
<comment type="caution">
    <text evidence="1">The sequence shown here is derived from an EMBL/GenBank/DDBJ whole genome shotgun (WGS) entry which is preliminary data.</text>
</comment>
<gene>
    <name evidence="1" type="primary">Necator_chrII.g7885</name>
    <name evidence="1" type="ORF">RB195_020091</name>
</gene>
<name>A0ABR1CH65_NECAM</name>
<organism evidence="1 2">
    <name type="scientific">Necator americanus</name>
    <name type="common">Human hookworm</name>
    <dbReference type="NCBI Taxonomy" id="51031"/>
    <lineage>
        <taxon>Eukaryota</taxon>
        <taxon>Metazoa</taxon>
        <taxon>Ecdysozoa</taxon>
        <taxon>Nematoda</taxon>
        <taxon>Chromadorea</taxon>
        <taxon>Rhabditida</taxon>
        <taxon>Rhabditina</taxon>
        <taxon>Rhabditomorpha</taxon>
        <taxon>Strongyloidea</taxon>
        <taxon>Ancylostomatidae</taxon>
        <taxon>Bunostominae</taxon>
        <taxon>Necator</taxon>
    </lineage>
</organism>
<evidence type="ECO:0000313" key="2">
    <source>
        <dbReference type="Proteomes" id="UP001303046"/>
    </source>
</evidence>
<proteinExistence type="predicted"/>
<accession>A0ABR1CH65</accession>
<evidence type="ECO:0000313" key="1">
    <source>
        <dbReference type="EMBL" id="KAK6737779.1"/>
    </source>
</evidence>
<dbReference type="Proteomes" id="UP001303046">
    <property type="component" value="Unassembled WGS sequence"/>
</dbReference>